<dbReference type="EMBL" id="JAJBZT010000008">
    <property type="protein sequence ID" value="MCB6184645.1"/>
    <property type="molecule type" value="Genomic_DNA"/>
</dbReference>
<dbReference type="CDD" id="cd00609">
    <property type="entry name" value="AAT_like"/>
    <property type="match status" value="1"/>
</dbReference>
<evidence type="ECO:0000259" key="7">
    <source>
        <dbReference type="Pfam" id="PF00155"/>
    </source>
</evidence>
<proteinExistence type="inferred from homology"/>
<dbReference type="InterPro" id="IPR015421">
    <property type="entry name" value="PyrdxlP-dep_Trfase_major"/>
</dbReference>
<comment type="similarity">
    <text evidence="2 6">Belongs to the class-I pyridoxal-phosphate-dependent aminotransferase family.</text>
</comment>
<dbReference type="GO" id="GO:0008483">
    <property type="term" value="F:transaminase activity"/>
    <property type="evidence" value="ECO:0007669"/>
    <property type="project" value="UniProtKB-KW"/>
</dbReference>
<gene>
    <name evidence="8" type="ORF">LIN78_13945</name>
</gene>
<keyword evidence="9" id="KW-1185">Reference proteome</keyword>
<dbReference type="EC" id="2.6.1.-" evidence="6"/>
<protein>
    <recommendedName>
        <fullName evidence="6">Aminotransferase</fullName>
        <ecNumber evidence="6">2.6.1.-</ecNumber>
    </recommendedName>
</protein>
<dbReference type="RefSeq" id="WP_227181454.1">
    <property type="nucleotide sequence ID" value="NZ_JAJBZT010000008.1"/>
</dbReference>
<organism evidence="8 9">
    <name type="scientific">Leeia speluncae</name>
    <dbReference type="NCBI Taxonomy" id="2884804"/>
    <lineage>
        <taxon>Bacteria</taxon>
        <taxon>Pseudomonadati</taxon>
        <taxon>Pseudomonadota</taxon>
        <taxon>Betaproteobacteria</taxon>
        <taxon>Neisseriales</taxon>
        <taxon>Leeiaceae</taxon>
        <taxon>Leeia</taxon>
    </lineage>
</organism>
<keyword evidence="5" id="KW-0663">Pyridoxal phosphate</keyword>
<keyword evidence="4 6" id="KW-0808">Transferase</keyword>
<dbReference type="PANTHER" id="PTHR46383:SF1">
    <property type="entry name" value="ASPARTATE AMINOTRANSFERASE"/>
    <property type="match status" value="1"/>
</dbReference>
<comment type="cofactor">
    <cofactor evidence="1 6">
        <name>pyridoxal 5'-phosphate</name>
        <dbReference type="ChEBI" id="CHEBI:597326"/>
    </cofactor>
</comment>
<reference evidence="8" key="1">
    <citation type="submission" date="2021-10" db="EMBL/GenBank/DDBJ databases">
        <title>The complete genome sequence of Leeia sp. TBRC 13508.</title>
        <authorList>
            <person name="Charoenyingcharoen P."/>
            <person name="Yukphan P."/>
        </authorList>
    </citation>
    <scope>NUCLEOTIDE SEQUENCE</scope>
    <source>
        <strain evidence="8">TBRC 13508</strain>
    </source>
</reference>
<evidence type="ECO:0000313" key="8">
    <source>
        <dbReference type="EMBL" id="MCB6184645.1"/>
    </source>
</evidence>
<evidence type="ECO:0000256" key="3">
    <source>
        <dbReference type="ARBA" id="ARBA00022576"/>
    </source>
</evidence>
<evidence type="ECO:0000256" key="5">
    <source>
        <dbReference type="ARBA" id="ARBA00022898"/>
    </source>
</evidence>
<evidence type="ECO:0000256" key="6">
    <source>
        <dbReference type="RuleBase" id="RU000481"/>
    </source>
</evidence>
<comment type="caution">
    <text evidence="8">The sequence shown here is derived from an EMBL/GenBank/DDBJ whole genome shotgun (WGS) entry which is preliminary data.</text>
</comment>
<evidence type="ECO:0000256" key="2">
    <source>
        <dbReference type="ARBA" id="ARBA00007441"/>
    </source>
</evidence>
<dbReference type="PROSITE" id="PS00105">
    <property type="entry name" value="AA_TRANSFER_CLASS_1"/>
    <property type="match status" value="1"/>
</dbReference>
<dbReference type="InterPro" id="IPR004839">
    <property type="entry name" value="Aminotransferase_I/II_large"/>
</dbReference>
<name>A0ABS8D8Y4_9NEIS</name>
<dbReference type="Proteomes" id="UP001165395">
    <property type="component" value="Unassembled WGS sequence"/>
</dbReference>
<dbReference type="InterPro" id="IPR015422">
    <property type="entry name" value="PyrdxlP-dep_Trfase_small"/>
</dbReference>
<sequence>MNFQNKRAGMIKSSPSMAVSMLAKKMVSEGLDVIDLSLGEPDFDTPPHIIEAAHQAMLAGKTRYTAPNGVESLRKAIVAKFKRDNQIDYQLDEITLGNGAKQLIFNAFLSTLEEGDEVLVPTPYWVSYTDIAILHGGKPVLVECGIEDDFKITAEKLAAAITPKTRWLLLNSPSNPSGAIYTREEYVALGKVLENHPNVIVMSDEIYEHIITGDTPFVSFVSACPALKDRTLIINGVSKAYAMTGWRLGYAVGPKALIDCMNKMQSQSTTCPSSISQIASAAALDGPQDFVSMASKQFAIRSAEVTKALRAIPGLEVSDSKGAFYAFPKCAAFIGKKTPAGEVIQSDTDLSTYLLQVGLVATVPGSAFGLEGYVRLSTATSSEQLAKATARIADALAQLK</sequence>
<keyword evidence="3 6" id="KW-0032">Aminotransferase</keyword>
<dbReference type="InterPro" id="IPR015424">
    <property type="entry name" value="PyrdxlP-dep_Trfase"/>
</dbReference>
<feature type="domain" description="Aminotransferase class I/classII large" evidence="7">
    <location>
        <begin position="32"/>
        <end position="392"/>
    </location>
</feature>
<dbReference type="SUPFAM" id="SSF53383">
    <property type="entry name" value="PLP-dependent transferases"/>
    <property type="match status" value="1"/>
</dbReference>
<evidence type="ECO:0000256" key="4">
    <source>
        <dbReference type="ARBA" id="ARBA00022679"/>
    </source>
</evidence>
<evidence type="ECO:0000313" key="9">
    <source>
        <dbReference type="Proteomes" id="UP001165395"/>
    </source>
</evidence>
<evidence type="ECO:0000256" key="1">
    <source>
        <dbReference type="ARBA" id="ARBA00001933"/>
    </source>
</evidence>
<accession>A0ABS8D8Y4</accession>
<dbReference type="Gene3D" id="3.90.1150.10">
    <property type="entry name" value="Aspartate Aminotransferase, domain 1"/>
    <property type="match status" value="1"/>
</dbReference>
<dbReference type="Gene3D" id="3.40.640.10">
    <property type="entry name" value="Type I PLP-dependent aspartate aminotransferase-like (Major domain)"/>
    <property type="match status" value="1"/>
</dbReference>
<dbReference type="Pfam" id="PF00155">
    <property type="entry name" value="Aminotran_1_2"/>
    <property type="match status" value="1"/>
</dbReference>
<dbReference type="InterPro" id="IPR050596">
    <property type="entry name" value="AspAT/PAT-like"/>
</dbReference>
<dbReference type="PANTHER" id="PTHR46383">
    <property type="entry name" value="ASPARTATE AMINOTRANSFERASE"/>
    <property type="match status" value="1"/>
</dbReference>
<dbReference type="InterPro" id="IPR004838">
    <property type="entry name" value="NHTrfase_class1_PyrdxlP-BS"/>
</dbReference>